<dbReference type="Pfam" id="PF00171">
    <property type="entry name" value="Aldedh"/>
    <property type="match status" value="1"/>
</dbReference>
<organism evidence="5 6">
    <name type="scientific">Pseudonocardia nematodicida</name>
    <dbReference type="NCBI Taxonomy" id="1206997"/>
    <lineage>
        <taxon>Bacteria</taxon>
        <taxon>Bacillati</taxon>
        <taxon>Actinomycetota</taxon>
        <taxon>Actinomycetes</taxon>
        <taxon>Pseudonocardiales</taxon>
        <taxon>Pseudonocardiaceae</taxon>
        <taxon>Pseudonocardia</taxon>
    </lineage>
</organism>
<dbReference type="InterPro" id="IPR015590">
    <property type="entry name" value="Aldehyde_DH_dom"/>
</dbReference>
<dbReference type="Proteomes" id="UP001494902">
    <property type="component" value="Unassembled WGS sequence"/>
</dbReference>
<dbReference type="RefSeq" id="WP_349296946.1">
    <property type="nucleotide sequence ID" value="NZ_JBEDNQ010000002.1"/>
</dbReference>
<dbReference type="PROSITE" id="PS00687">
    <property type="entry name" value="ALDEHYDE_DEHYDR_GLU"/>
    <property type="match status" value="1"/>
</dbReference>
<dbReference type="InterPro" id="IPR029510">
    <property type="entry name" value="Ald_DH_CS_GLU"/>
</dbReference>
<dbReference type="EMBL" id="JBEDNQ010000002">
    <property type="protein sequence ID" value="MEQ3549851.1"/>
    <property type="molecule type" value="Genomic_DNA"/>
</dbReference>
<reference evidence="5 6" key="1">
    <citation type="submission" date="2024-03" db="EMBL/GenBank/DDBJ databases">
        <title>Draft genome sequence of Pseudonocardia nematodicida JCM 31783.</title>
        <authorList>
            <person name="Butdee W."/>
            <person name="Duangmal K."/>
        </authorList>
    </citation>
    <scope>NUCLEOTIDE SEQUENCE [LARGE SCALE GENOMIC DNA]</scope>
    <source>
        <strain evidence="5 6">JCM 31783</strain>
    </source>
</reference>
<dbReference type="SUPFAM" id="SSF53720">
    <property type="entry name" value="ALDH-like"/>
    <property type="match status" value="1"/>
</dbReference>
<dbReference type="InterPro" id="IPR016161">
    <property type="entry name" value="Ald_DH/histidinol_DH"/>
</dbReference>
<name>A0ABV1K5V7_9PSEU</name>
<feature type="domain" description="Aldehyde dehydrogenase" evidence="4">
    <location>
        <begin position="28"/>
        <end position="483"/>
    </location>
</feature>
<evidence type="ECO:0000313" key="6">
    <source>
        <dbReference type="Proteomes" id="UP001494902"/>
    </source>
</evidence>
<keyword evidence="1 3" id="KW-0560">Oxidoreductase</keyword>
<dbReference type="InterPro" id="IPR016163">
    <property type="entry name" value="Ald_DH_C"/>
</dbReference>
<comment type="similarity">
    <text evidence="3">Belongs to the aldehyde dehydrogenase family.</text>
</comment>
<comment type="caution">
    <text evidence="5">The sequence shown here is derived from an EMBL/GenBank/DDBJ whole genome shotgun (WGS) entry which is preliminary data.</text>
</comment>
<keyword evidence="6" id="KW-1185">Reference proteome</keyword>
<evidence type="ECO:0000259" key="4">
    <source>
        <dbReference type="Pfam" id="PF00171"/>
    </source>
</evidence>
<proteinExistence type="inferred from homology"/>
<evidence type="ECO:0000313" key="5">
    <source>
        <dbReference type="EMBL" id="MEQ3549851.1"/>
    </source>
</evidence>
<evidence type="ECO:0000256" key="2">
    <source>
        <dbReference type="PROSITE-ProRule" id="PRU10007"/>
    </source>
</evidence>
<dbReference type="Gene3D" id="3.40.605.10">
    <property type="entry name" value="Aldehyde Dehydrogenase, Chain A, domain 1"/>
    <property type="match status" value="1"/>
</dbReference>
<protein>
    <submittedName>
        <fullName evidence="5">Aldehyde dehydrogenase family protein</fullName>
    </submittedName>
</protein>
<evidence type="ECO:0000256" key="1">
    <source>
        <dbReference type="ARBA" id="ARBA00023002"/>
    </source>
</evidence>
<accession>A0ABV1K5V7</accession>
<dbReference type="InterPro" id="IPR016162">
    <property type="entry name" value="Ald_DH_N"/>
</dbReference>
<dbReference type="PANTHER" id="PTHR11699">
    <property type="entry name" value="ALDEHYDE DEHYDROGENASE-RELATED"/>
    <property type="match status" value="1"/>
</dbReference>
<evidence type="ECO:0000256" key="3">
    <source>
        <dbReference type="RuleBase" id="RU003345"/>
    </source>
</evidence>
<feature type="active site" evidence="2">
    <location>
        <position position="255"/>
    </location>
</feature>
<sequence length="494" mass="51857">MTILDGATSVLDRRYDLLLGGRPTPTAARYPVEDPATGDQLTDAPDCSADEVDRVVRAAAAAQPAWAALPVPARAARLRRFAGLLREHVDELAALDAVDAGFPLPAMRADVEAAAALVDAVADLASGLGGSTYPISEHLHYSVQQPYGVVARIVPFNHPLMFAAGKVAAPLVAGNAVVVKAPDQTPLSALRMAELAAEVFGPDLCAVVSGRGAVAGRALVTHPLIRRIGFIGSPATGRLIQRQAAEVGVKYVTLELGGKNAMLVLPDADLPRAAASAVQGMNFTVTAGQSCGSTSRLLLHESIADEVLAMVVEQVRAIRVGPPLDPDTQMGPLIDERQYDISMRAIEAARASGVPVLCGGGRPDTGGDRGFYVAPTVLGPIPADHPTAVEEIFGPVLSVITFRDEEEALRIADSGEYGLTAAVWTRDVTRAHRLAARLEAGYVWVNGSARHYWGLPFGGVKNSGVGREESIEELLSYTETKAVTVTLDADGPAR</sequence>
<dbReference type="Gene3D" id="3.40.309.10">
    <property type="entry name" value="Aldehyde Dehydrogenase, Chain A, domain 2"/>
    <property type="match status" value="1"/>
</dbReference>
<gene>
    <name evidence="5" type="ORF">WIS52_05165</name>
</gene>